<dbReference type="GO" id="GO:0022625">
    <property type="term" value="C:cytosolic large ribosomal subunit"/>
    <property type="evidence" value="ECO:0007669"/>
    <property type="project" value="TreeGrafter"/>
</dbReference>
<dbReference type="InterPro" id="IPR000456">
    <property type="entry name" value="Ribosomal_bL17"/>
</dbReference>
<evidence type="ECO:0000256" key="1">
    <source>
        <dbReference type="ARBA" id="ARBA00008777"/>
    </source>
</evidence>
<sequence>MRHSVFGRKLSRTKNERRRLFWGLLRDLVLRGKIETTKAKAKAVQPLIEKLITKAKKGAGAARRIERIIPDKKVVKSLLDQAATRFAKRTSGYTRIVKLGSRLGDNTETVFLEFVDEEVRVEQLTPRKAVAEEKKILSQPREKSSAMAKKRGRPKKSV</sequence>
<feature type="compositionally biased region" description="Basic and acidic residues" evidence="7">
    <location>
        <begin position="132"/>
        <end position="144"/>
    </location>
</feature>
<evidence type="ECO:0000256" key="4">
    <source>
        <dbReference type="ARBA" id="ARBA00035494"/>
    </source>
</evidence>
<dbReference type="EMBL" id="MFJZ01000046">
    <property type="protein sequence ID" value="OGG29404.1"/>
    <property type="molecule type" value="Genomic_DNA"/>
</dbReference>
<proteinExistence type="inferred from homology"/>
<evidence type="ECO:0000256" key="2">
    <source>
        <dbReference type="ARBA" id="ARBA00022980"/>
    </source>
</evidence>
<name>A0A1F6AXI2_9BACT</name>
<dbReference type="PROSITE" id="PS01167">
    <property type="entry name" value="RIBOSOMAL_L17"/>
    <property type="match status" value="1"/>
</dbReference>
<feature type="compositionally biased region" description="Basic residues" evidence="7">
    <location>
        <begin position="148"/>
        <end position="158"/>
    </location>
</feature>
<dbReference type="STRING" id="1798396.A2973_03230"/>
<dbReference type="PANTHER" id="PTHR14413">
    <property type="entry name" value="RIBOSOMAL PROTEIN L17"/>
    <property type="match status" value="1"/>
</dbReference>
<dbReference type="InterPro" id="IPR047859">
    <property type="entry name" value="Ribosomal_bL17_CS"/>
</dbReference>
<dbReference type="NCBIfam" id="TIGR00059">
    <property type="entry name" value="L17"/>
    <property type="match status" value="1"/>
</dbReference>
<evidence type="ECO:0000256" key="6">
    <source>
        <dbReference type="RuleBase" id="RU000661"/>
    </source>
</evidence>
<comment type="similarity">
    <text evidence="1 5">Belongs to the bacterial ribosomal protein bL17 family.</text>
</comment>
<reference evidence="8 9" key="1">
    <citation type="journal article" date="2016" name="Nat. Commun.">
        <title>Thousands of microbial genomes shed light on interconnected biogeochemical processes in an aquifer system.</title>
        <authorList>
            <person name="Anantharaman K."/>
            <person name="Brown C.T."/>
            <person name="Hug L.A."/>
            <person name="Sharon I."/>
            <person name="Castelle C.J."/>
            <person name="Probst A.J."/>
            <person name="Thomas B.C."/>
            <person name="Singh A."/>
            <person name="Wilkins M.J."/>
            <person name="Karaoz U."/>
            <person name="Brodie E.L."/>
            <person name="Williams K.H."/>
            <person name="Hubbard S.S."/>
            <person name="Banfield J.F."/>
        </authorList>
    </citation>
    <scope>NUCLEOTIDE SEQUENCE [LARGE SCALE GENOMIC DNA]</scope>
</reference>
<dbReference type="Gene3D" id="3.90.1030.10">
    <property type="entry name" value="Ribosomal protein L17"/>
    <property type="match status" value="1"/>
</dbReference>
<gene>
    <name evidence="8" type="ORF">A2973_03230</name>
</gene>
<organism evidence="8 9">
    <name type="scientific">Candidatus Gottesmanbacteria bacterium RIFCSPLOWO2_01_FULL_49_10</name>
    <dbReference type="NCBI Taxonomy" id="1798396"/>
    <lineage>
        <taxon>Bacteria</taxon>
        <taxon>Candidatus Gottesmaniibacteriota</taxon>
    </lineage>
</organism>
<protein>
    <recommendedName>
        <fullName evidence="4 6">50S ribosomal protein L17</fullName>
    </recommendedName>
</protein>
<evidence type="ECO:0000313" key="8">
    <source>
        <dbReference type="EMBL" id="OGG29404.1"/>
    </source>
</evidence>
<dbReference type="GO" id="GO:0003735">
    <property type="term" value="F:structural constituent of ribosome"/>
    <property type="evidence" value="ECO:0007669"/>
    <property type="project" value="InterPro"/>
</dbReference>
<dbReference type="PANTHER" id="PTHR14413:SF16">
    <property type="entry name" value="LARGE RIBOSOMAL SUBUNIT PROTEIN BL17M"/>
    <property type="match status" value="1"/>
</dbReference>
<evidence type="ECO:0000256" key="7">
    <source>
        <dbReference type="SAM" id="MobiDB-lite"/>
    </source>
</evidence>
<comment type="caution">
    <text evidence="8">The sequence shown here is derived from an EMBL/GenBank/DDBJ whole genome shotgun (WGS) entry which is preliminary data.</text>
</comment>
<feature type="region of interest" description="Disordered" evidence="7">
    <location>
        <begin position="132"/>
        <end position="158"/>
    </location>
</feature>
<dbReference type="AlphaFoldDB" id="A0A1F6AXI2"/>
<dbReference type="InterPro" id="IPR036373">
    <property type="entry name" value="Ribosomal_bL17_sf"/>
</dbReference>
<dbReference type="GO" id="GO:0006412">
    <property type="term" value="P:translation"/>
    <property type="evidence" value="ECO:0007669"/>
    <property type="project" value="InterPro"/>
</dbReference>
<dbReference type="Proteomes" id="UP000176409">
    <property type="component" value="Unassembled WGS sequence"/>
</dbReference>
<evidence type="ECO:0000256" key="5">
    <source>
        <dbReference type="RuleBase" id="RU000660"/>
    </source>
</evidence>
<accession>A0A1F6AXI2</accession>
<evidence type="ECO:0000256" key="3">
    <source>
        <dbReference type="ARBA" id="ARBA00023274"/>
    </source>
</evidence>
<keyword evidence="3 5" id="KW-0687">Ribonucleoprotein</keyword>
<dbReference type="Pfam" id="PF01196">
    <property type="entry name" value="Ribosomal_L17"/>
    <property type="match status" value="1"/>
</dbReference>
<dbReference type="SUPFAM" id="SSF64263">
    <property type="entry name" value="Prokaryotic ribosomal protein L17"/>
    <property type="match status" value="1"/>
</dbReference>
<keyword evidence="2 5" id="KW-0689">Ribosomal protein</keyword>
<evidence type="ECO:0000313" key="9">
    <source>
        <dbReference type="Proteomes" id="UP000176409"/>
    </source>
</evidence>